<dbReference type="GO" id="GO:0016491">
    <property type="term" value="F:oxidoreductase activity"/>
    <property type="evidence" value="ECO:0007669"/>
    <property type="project" value="UniProtKB-KW"/>
</dbReference>
<dbReference type="Gene3D" id="2.60.40.420">
    <property type="entry name" value="Cupredoxins - blue copper proteins"/>
    <property type="match status" value="3"/>
</dbReference>
<dbReference type="PANTHER" id="PTHR11709:SF394">
    <property type="entry name" value="FI03373P-RELATED"/>
    <property type="match status" value="1"/>
</dbReference>
<evidence type="ECO:0000256" key="3">
    <source>
        <dbReference type="ARBA" id="ARBA00023008"/>
    </source>
</evidence>
<sequence length="425" mass="43347">MTTPIPSRRTLLKGAAALSFASTAGAVLPALAQAPAATPKPTPAPATLPLAPPVPLAAAPGSRPELAGQGSIALFNDALPGPVLRVKKGTELAVSVSNGLNEGFSLVWQGVRLPGADDLAGAPVAPGHTRDIRFTPQDAGTFWYHATSPSLARRALSGALVVAEAGPPAYASEHLLFIQSFPPESGVPIFPVNGAISPTLQGPASGRTRLRLVNATPLFLRLKIRGPASYVIAVDGQPVDQPFEVKDGRVNIAPSGRVDVAATLDDADATIIEIETTQDPIRLAVITPVGPAGTAPSGPPAPLPGNGLPAEIPLKDALRVELAIGGGPAGKATALGKVKAGRSVVLTLVNSLDAPVSVAIAGHPVRLLDGLDDGWKPWWHDTVPVPAKATVRVAFRAATPGTWSIVGQRGGDGEVVATANYEVTS</sequence>
<dbReference type="KEGG" id="xdi:EZH22_20365"/>
<organism evidence="7 8">
    <name type="scientific">Xanthobacter dioxanivorans</name>
    <dbReference type="NCBI Taxonomy" id="2528964"/>
    <lineage>
        <taxon>Bacteria</taxon>
        <taxon>Pseudomonadati</taxon>
        <taxon>Pseudomonadota</taxon>
        <taxon>Alphaproteobacteria</taxon>
        <taxon>Hyphomicrobiales</taxon>
        <taxon>Xanthobacteraceae</taxon>
        <taxon>Xanthobacter</taxon>
    </lineage>
</organism>
<keyword evidence="1" id="KW-0479">Metal-binding</keyword>
<evidence type="ECO:0000256" key="2">
    <source>
        <dbReference type="ARBA" id="ARBA00023002"/>
    </source>
</evidence>
<feature type="domain" description="Plastocyanin-like" evidence="5">
    <location>
        <begin position="336"/>
        <end position="403"/>
    </location>
</feature>
<dbReference type="SUPFAM" id="SSF49503">
    <property type="entry name" value="Cupredoxins"/>
    <property type="match status" value="3"/>
</dbReference>
<evidence type="ECO:0000259" key="5">
    <source>
        <dbReference type="Pfam" id="PF07731"/>
    </source>
</evidence>
<dbReference type="EMBL" id="CP063362">
    <property type="protein sequence ID" value="QRG05421.1"/>
    <property type="molecule type" value="Genomic_DNA"/>
</dbReference>
<dbReference type="Pfam" id="PF07732">
    <property type="entry name" value="Cu-oxidase_3"/>
    <property type="match status" value="1"/>
</dbReference>
<dbReference type="InterPro" id="IPR011706">
    <property type="entry name" value="Cu-oxidase_C"/>
</dbReference>
<evidence type="ECO:0000313" key="7">
    <source>
        <dbReference type="EMBL" id="QRG05421.1"/>
    </source>
</evidence>
<dbReference type="InterPro" id="IPR006311">
    <property type="entry name" value="TAT_signal"/>
</dbReference>
<keyword evidence="2" id="KW-0560">Oxidoreductase</keyword>
<keyword evidence="8" id="KW-1185">Reference proteome</keyword>
<dbReference type="AlphaFoldDB" id="A0A974PLD4"/>
<protein>
    <submittedName>
        <fullName evidence="7">Multicopper oxidase family protein</fullName>
    </submittedName>
</protein>
<dbReference type="RefSeq" id="WP_203192287.1">
    <property type="nucleotide sequence ID" value="NZ_CP063362.1"/>
</dbReference>
<keyword evidence="4" id="KW-0732">Signal</keyword>
<accession>A0A974PLD4</accession>
<reference evidence="7 8" key="1">
    <citation type="submission" date="2020-10" db="EMBL/GenBank/DDBJ databases">
        <title>Degradation of 1,4-Dioxane by Xanthobacter sp. YN2, via a Novel Group-2 Soluble Di-Iron Monooxygenase.</title>
        <authorList>
            <person name="Ma F."/>
            <person name="Wang Y."/>
            <person name="Yang J."/>
            <person name="Guo H."/>
            <person name="Su D."/>
            <person name="Yu L."/>
        </authorList>
    </citation>
    <scope>NUCLEOTIDE SEQUENCE [LARGE SCALE GENOMIC DNA]</scope>
    <source>
        <strain evidence="7 8">YN2</strain>
    </source>
</reference>
<dbReference type="GO" id="GO:0005507">
    <property type="term" value="F:copper ion binding"/>
    <property type="evidence" value="ECO:0007669"/>
    <property type="project" value="InterPro"/>
</dbReference>
<dbReference type="Proteomes" id="UP000596427">
    <property type="component" value="Chromosome"/>
</dbReference>
<dbReference type="InterPro" id="IPR008972">
    <property type="entry name" value="Cupredoxin"/>
</dbReference>
<dbReference type="InterPro" id="IPR011707">
    <property type="entry name" value="Cu-oxidase-like_N"/>
</dbReference>
<dbReference type="PANTHER" id="PTHR11709">
    <property type="entry name" value="MULTI-COPPER OXIDASE"/>
    <property type="match status" value="1"/>
</dbReference>
<keyword evidence="3" id="KW-0186">Copper</keyword>
<evidence type="ECO:0000256" key="1">
    <source>
        <dbReference type="ARBA" id="ARBA00022723"/>
    </source>
</evidence>
<name>A0A974PLD4_9HYPH</name>
<dbReference type="InterPro" id="IPR045087">
    <property type="entry name" value="Cu-oxidase_fam"/>
</dbReference>
<dbReference type="PROSITE" id="PS51318">
    <property type="entry name" value="TAT"/>
    <property type="match status" value="1"/>
</dbReference>
<feature type="chain" id="PRO_5037193859" evidence="4">
    <location>
        <begin position="27"/>
        <end position="425"/>
    </location>
</feature>
<dbReference type="Pfam" id="PF07731">
    <property type="entry name" value="Cu-oxidase_2"/>
    <property type="match status" value="1"/>
</dbReference>
<feature type="domain" description="Plastocyanin-like" evidence="6">
    <location>
        <begin position="70"/>
        <end position="163"/>
    </location>
</feature>
<evidence type="ECO:0000259" key="6">
    <source>
        <dbReference type="Pfam" id="PF07732"/>
    </source>
</evidence>
<evidence type="ECO:0000256" key="4">
    <source>
        <dbReference type="SAM" id="SignalP"/>
    </source>
</evidence>
<proteinExistence type="predicted"/>
<gene>
    <name evidence="7" type="ORF">EZH22_20365</name>
</gene>
<evidence type="ECO:0000313" key="8">
    <source>
        <dbReference type="Proteomes" id="UP000596427"/>
    </source>
</evidence>
<feature type="signal peptide" evidence="4">
    <location>
        <begin position="1"/>
        <end position="26"/>
    </location>
</feature>